<organism evidence="2 3">
    <name type="scientific">Batillaria attramentaria</name>
    <dbReference type="NCBI Taxonomy" id="370345"/>
    <lineage>
        <taxon>Eukaryota</taxon>
        <taxon>Metazoa</taxon>
        <taxon>Spiralia</taxon>
        <taxon>Lophotrochozoa</taxon>
        <taxon>Mollusca</taxon>
        <taxon>Gastropoda</taxon>
        <taxon>Caenogastropoda</taxon>
        <taxon>Sorbeoconcha</taxon>
        <taxon>Cerithioidea</taxon>
        <taxon>Batillariidae</taxon>
        <taxon>Batillaria</taxon>
    </lineage>
</organism>
<accession>A0ABD0JIG2</accession>
<evidence type="ECO:0000313" key="3">
    <source>
        <dbReference type="Proteomes" id="UP001519460"/>
    </source>
</evidence>
<evidence type="ECO:0000313" key="2">
    <source>
        <dbReference type="EMBL" id="KAK7474629.1"/>
    </source>
</evidence>
<protein>
    <submittedName>
        <fullName evidence="2">Uncharacterized protein</fullName>
    </submittedName>
</protein>
<feature type="compositionally biased region" description="Low complexity" evidence="1">
    <location>
        <begin position="147"/>
        <end position="161"/>
    </location>
</feature>
<reference evidence="2 3" key="1">
    <citation type="journal article" date="2023" name="Sci. Data">
        <title>Genome assembly of the Korean intertidal mud-creeper Batillaria attramentaria.</title>
        <authorList>
            <person name="Patra A.K."/>
            <person name="Ho P.T."/>
            <person name="Jun S."/>
            <person name="Lee S.J."/>
            <person name="Kim Y."/>
            <person name="Won Y.J."/>
        </authorList>
    </citation>
    <scope>NUCLEOTIDE SEQUENCE [LARGE SCALE GENOMIC DNA]</scope>
    <source>
        <strain evidence="2">Wonlab-2016</strain>
    </source>
</reference>
<gene>
    <name evidence="2" type="ORF">BaRGS_00034108</name>
</gene>
<dbReference type="Proteomes" id="UP001519460">
    <property type="component" value="Unassembled WGS sequence"/>
</dbReference>
<feature type="region of interest" description="Disordered" evidence="1">
    <location>
        <begin position="131"/>
        <end position="161"/>
    </location>
</feature>
<dbReference type="AlphaFoldDB" id="A0ABD0JIG2"/>
<keyword evidence="3" id="KW-1185">Reference proteome</keyword>
<evidence type="ECO:0000256" key="1">
    <source>
        <dbReference type="SAM" id="MobiDB-lite"/>
    </source>
</evidence>
<comment type="caution">
    <text evidence="2">The sequence shown here is derived from an EMBL/GenBank/DDBJ whole genome shotgun (WGS) entry which is preliminary data.</text>
</comment>
<name>A0ABD0JIG2_9CAEN</name>
<proteinExistence type="predicted"/>
<feature type="region of interest" description="Disordered" evidence="1">
    <location>
        <begin position="1"/>
        <end position="45"/>
    </location>
</feature>
<sequence>MPRKVLRGAPVDKHHIHDKKRAARKACQTQSPKLRGGGQNSPPKHKFPWQQNIQHVLRVLCVQHCMCTISDNASHPHHQLQQHLTSTSPALTTSHIHITNSDNASRLHQQLRQCLTSTSTTPTMPHIYITNSDNISHPHQQLRRRLTSTSSTPTTPHDQQM</sequence>
<dbReference type="EMBL" id="JACVVK020000430">
    <property type="protein sequence ID" value="KAK7474629.1"/>
    <property type="molecule type" value="Genomic_DNA"/>
</dbReference>